<sequence>MTQLTLPRPLHIIDIDNLMGDPQVVDPWVIGRWQDTYMCTAGLRPGDHAIVGTGCNGKHAFAVQSKWNPFRVVRRPGPDGADEALIEAAMTEAERGRYTHFVIGSGDHRFADLHDLLSERGYPVTVVSRPRALSHTLRSRAGDRVLYLPDLDLV</sequence>
<dbReference type="Gene3D" id="3.40.50.1010">
    <property type="entry name" value="5'-nuclease"/>
    <property type="match status" value="1"/>
</dbReference>
<dbReference type="InterPro" id="IPR021139">
    <property type="entry name" value="NYN"/>
</dbReference>
<dbReference type="EMBL" id="CAEZTS010000207">
    <property type="protein sequence ID" value="CAB4593588.1"/>
    <property type="molecule type" value="Genomic_DNA"/>
</dbReference>
<accession>A0A6J6G9X0</accession>
<evidence type="ECO:0000313" key="2">
    <source>
        <dbReference type="EMBL" id="CAB4593588.1"/>
    </source>
</evidence>
<evidence type="ECO:0000259" key="1">
    <source>
        <dbReference type="Pfam" id="PF01936"/>
    </source>
</evidence>
<organism evidence="2">
    <name type="scientific">freshwater metagenome</name>
    <dbReference type="NCBI Taxonomy" id="449393"/>
    <lineage>
        <taxon>unclassified sequences</taxon>
        <taxon>metagenomes</taxon>
        <taxon>ecological metagenomes</taxon>
    </lineage>
</organism>
<name>A0A6J6G9X0_9ZZZZ</name>
<dbReference type="AlphaFoldDB" id="A0A6J6G9X0"/>
<dbReference type="GO" id="GO:0004540">
    <property type="term" value="F:RNA nuclease activity"/>
    <property type="evidence" value="ECO:0007669"/>
    <property type="project" value="InterPro"/>
</dbReference>
<feature type="domain" description="NYN" evidence="1">
    <location>
        <begin position="72"/>
        <end position="141"/>
    </location>
</feature>
<protein>
    <submittedName>
        <fullName evidence="2">Unannotated protein</fullName>
    </submittedName>
</protein>
<reference evidence="2" key="1">
    <citation type="submission" date="2020-05" db="EMBL/GenBank/DDBJ databases">
        <authorList>
            <person name="Chiriac C."/>
            <person name="Salcher M."/>
            <person name="Ghai R."/>
            <person name="Kavagutti S V."/>
        </authorList>
    </citation>
    <scope>NUCLEOTIDE SEQUENCE</scope>
</reference>
<dbReference type="Pfam" id="PF01936">
    <property type="entry name" value="NYN"/>
    <property type="match status" value="1"/>
</dbReference>
<gene>
    <name evidence="2" type="ORF">UFOPK1722_01762</name>
</gene>
<proteinExistence type="predicted"/>